<dbReference type="InterPro" id="IPR036188">
    <property type="entry name" value="FAD/NAD-bd_sf"/>
</dbReference>
<dbReference type="PRINTS" id="PR00469">
    <property type="entry name" value="PNDRDTASEII"/>
</dbReference>
<sequence length="379" mass="41498">MASKRTDDKTTILIVGGGAAGINIVKPLSKSLDPAKYNIVLVNPRPYILFLIPALRMVVSDQDHLEDQIMVPYDRLFHNGNGTFVQGEVTKINQRPGDTRGEVVLDNGETLDYNILVLATGAKWDGPLAFPKEHSKVNSFISSRREEFAKSQNILLVGGGTVGIELAGEIRDIWPSKQVTIIQRDRLLLNSTYPDKFRVAIQKQVEGRGIRVILDDSIGAVEAGVSKGAITTHKGKTLQPDLIVRTWGAKPDTDFIGSSLGPDTLTSRGHVKVKPTLQLPQYPNIFAIGDIIDWNEQKQAGKIGGHVSVVLKNITSYLSGKAITSEYKGSTEMILITNGKNSGLMYLDVLWGLMFGSWLSSLLKAKTLMVSMLRSQVGY</sequence>
<evidence type="ECO:0000313" key="7">
    <source>
        <dbReference type="Proteomes" id="UP000017559"/>
    </source>
</evidence>
<dbReference type="EMBL" id="AWSO01000319">
    <property type="protein sequence ID" value="ESK91834.1"/>
    <property type="molecule type" value="Genomic_DNA"/>
</dbReference>
<keyword evidence="7" id="KW-1185">Reference proteome</keyword>
<protein>
    <submittedName>
        <fullName evidence="6">Apoptosis-inducing factor</fullName>
    </submittedName>
</protein>
<accession>V2YJG2</accession>
<dbReference type="GO" id="GO:0050660">
    <property type="term" value="F:flavin adenine dinucleotide binding"/>
    <property type="evidence" value="ECO:0007669"/>
    <property type="project" value="TreeGrafter"/>
</dbReference>
<dbReference type="Proteomes" id="UP000017559">
    <property type="component" value="Unassembled WGS sequence"/>
</dbReference>
<proteinExistence type="inferred from homology"/>
<organism evidence="6 7">
    <name type="scientific">Moniliophthora roreri (strain MCA 2997)</name>
    <name type="common">Cocoa frosty pod rot fungus</name>
    <name type="synonym">Crinipellis roreri</name>
    <dbReference type="NCBI Taxonomy" id="1381753"/>
    <lineage>
        <taxon>Eukaryota</taxon>
        <taxon>Fungi</taxon>
        <taxon>Dikarya</taxon>
        <taxon>Basidiomycota</taxon>
        <taxon>Agaricomycotina</taxon>
        <taxon>Agaricomycetes</taxon>
        <taxon>Agaricomycetidae</taxon>
        <taxon>Agaricales</taxon>
        <taxon>Marasmiineae</taxon>
        <taxon>Marasmiaceae</taxon>
        <taxon>Moniliophthora</taxon>
    </lineage>
</organism>
<dbReference type="SUPFAM" id="SSF51905">
    <property type="entry name" value="FAD/NAD(P)-binding domain"/>
    <property type="match status" value="1"/>
</dbReference>
<keyword evidence="3" id="KW-0274">FAD</keyword>
<evidence type="ECO:0000256" key="1">
    <source>
        <dbReference type="ARBA" id="ARBA00006442"/>
    </source>
</evidence>
<dbReference type="HOGENOM" id="CLU_019845_2_0_1"/>
<keyword evidence="4" id="KW-0560">Oxidoreductase</keyword>
<gene>
    <name evidence="6" type="ORF">Moror_10560</name>
</gene>
<keyword evidence="2" id="KW-0285">Flavoprotein</keyword>
<dbReference type="Gene3D" id="3.50.50.100">
    <property type="match status" value="1"/>
</dbReference>
<dbReference type="AlphaFoldDB" id="V2YJG2"/>
<dbReference type="GO" id="GO:0004174">
    <property type="term" value="F:electron-transferring-flavoprotein dehydrogenase activity"/>
    <property type="evidence" value="ECO:0007669"/>
    <property type="project" value="TreeGrafter"/>
</dbReference>
<dbReference type="STRING" id="1381753.V2YJG2"/>
<evidence type="ECO:0000313" key="6">
    <source>
        <dbReference type="EMBL" id="ESK91834.1"/>
    </source>
</evidence>
<dbReference type="GO" id="GO:0005737">
    <property type="term" value="C:cytoplasm"/>
    <property type="evidence" value="ECO:0007669"/>
    <property type="project" value="TreeGrafter"/>
</dbReference>
<dbReference type="PANTHER" id="PTHR43735:SF3">
    <property type="entry name" value="FERROPTOSIS SUPPRESSOR PROTEIN 1"/>
    <property type="match status" value="1"/>
</dbReference>
<evidence type="ECO:0000256" key="3">
    <source>
        <dbReference type="ARBA" id="ARBA00022827"/>
    </source>
</evidence>
<evidence type="ECO:0000256" key="4">
    <source>
        <dbReference type="ARBA" id="ARBA00023002"/>
    </source>
</evidence>
<evidence type="ECO:0000256" key="2">
    <source>
        <dbReference type="ARBA" id="ARBA00022630"/>
    </source>
</evidence>
<comment type="caution">
    <text evidence="6">The sequence shown here is derived from an EMBL/GenBank/DDBJ whole genome shotgun (WGS) entry which is preliminary data.</text>
</comment>
<reference evidence="6 7" key="1">
    <citation type="journal article" date="2014" name="BMC Genomics">
        <title>Genome and secretome analysis of the hemibiotrophic fungal pathogen, Moniliophthora roreri, which causes frosty pod rot disease of cacao: mechanisms of the biotrophic and necrotrophic phases.</title>
        <authorList>
            <person name="Meinhardt L.W."/>
            <person name="Costa G.G.L."/>
            <person name="Thomazella D.P.T."/>
            <person name="Teixeira P.J.P.L."/>
            <person name="Carazzolle M.F."/>
            <person name="Schuster S.C."/>
            <person name="Carlson J.E."/>
            <person name="Guiltinan M.J."/>
            <person name="Mieczkowski P."/>
            <person name="Farmer A."/>
            <person name="Ramaraj T."/>
            <person name="Crozier J."/>
            <person name="Davis R.E."/>
            <person name="Shao J."/>
            <person name="Melnick R.L."/>
            <person name="Pereira G.A.G."/>
            <person name="Bailey B.A."/>
        </authorList>
    </citation>
    <scope>NUCLEOTIDE SEQUENCE [LARGE SCALE GENOMIC DNA]</scope>
    <source>
        <strain evidence="6 7">MCA 2997</strain>
    </source>
</reference>
<dbReference type="InterPro" id="IPR023753">
    <property type="entry name" value="FAD/NAD-binding_dom"/>
</dbReference>
<dbReference type="OrthoDB" id="202203at2759"/>
<dbReference type="Pfam" id="PF07992">
    <property type="entry name" value="Pyr_redox_2"/>
    <property type="match status" value="1"/>
</dbReference>
<evidence type="ECO:0000259" key="5">
    <source>
        <dbReference type="Pfam" id="PF07992"/>
    </source>
</evidence>
<dbReference type="KEGG" id="mrr:Moror_10560"/>
<comment type="similarity">
    <text evidence="1">Belongs to the FAD-dependent oxidoreductase family.</text>
</comment>
<name>V2YJG2_MONRO</name>
<dbReference type="PRINTS" id="PR00368">
    <property type="entry name" value="FADPNR"/>
</dbReference>
<feature type="domain" description="FAD/NAD(P)-binding" evidence="5">
    <location>
        <begin position="11"/>
        <end position="292"/>
    </location>
</feature>
<dbReference type="PANTHER" id="PTHR43735">
    <property type="entry name" value="APOPTOSIS-INDUCING FACTOR 1"/>
    <property type="match status" value="1"/>
</dbReference>